<dbReference type="RefSeq" id="WP_341834160.1">
    <property type="nucleotide sequence ID" value="NZ_CP149822.1"/>
</dbReference>
<organism evidence="1 2">
    <name type="scientific">Chitinophaga pollutisoli</name>
    <dbReference type="NCBI Taxonomy" id="3133966"/>
    <lineage>
        <taxon>Bacteria</taxon>
        <taxon>Pseudomonadati</taxon>
        <taxon>Bacteroidota</taxon>
        <taxon>Chitinophagia</taxon>
        <taxon>Chitinophagales</taxon>
        <taxon>Chitinophagaceae</taxon>
        <taxon>Chitinophaga</taxon>
    </lineage>
</organism>
<dbReference type="Proteomes" id="UP001485459">
    <property type="component" value="Chromosome"/>
</dbReference>
<gene>
    <name evidence="1" type="ORF">WJU16_14240</name>
</gene>
<reference evidence="2" key="1">
    <citation type="submission" date="2024-03" db="EMBL/GenBank/DDBJ databases">
        <title>Chitinophaga horti sp. nov., isolated from garden soil.</title>
        <authorList>
            <person name="Lee D.S."/>
            <person name="Han D.M."/>
            <person name="Baek J.H."/>
            <person name="Choi D.G."/>
            <person name="Jeon J.H."/>
            <person name="Jeon C.O."/>
        </authorList>
    </citation>
    <scope>NUCLEOTIDE SEQUENCE [LARGE SCALE GENOMIC DNA]</scope>
    <source>
        <strain evidence="2">GPA1</strain>
    </source>
</reference>
<protein>
    <submittedName>
        <fullName evidence="1">Uncharacterized protein</fullName>
    </submittedName>
</protein>
<name>A0ABZ2YHA4_9BACT</name>
<dbReference type="Gene3D" id="3.30.70.1290">
    <property type="entry name" value="Transposase IS200-like"/>
    <property type="match status" value="1"/>
</dbReference>
<dbReference type="InterPro" id="IPR036515">
    <property type="entry name" value="Transposase_17_sf"/>
</dbReference>
<evidence type="ECO:0000313" key="1">
    <source>
        <dbReference type="EMBL" id="WZN39160.1"/>
    </source>
</evidence>
<dbReference type="EMBL" id="CP149822">
    <property type="protein sequence ID" value="WZN39160.1"/>
    <property type="molecule type" value="Genomic_DNA"/>
</dbReference>
<sequence length="198" mass="23492">MPQKNLLSDDHYKQFVLEGLSFMVARERIWLFGYLLLDGEFHLMCQQRPAWEGRNVRQPILRHVSKLIKYDIRTRDAKQLELHRSKLKDRIYQFWAKEKIRIEVKNRETAIKMLKAMHETPYRSGICSRHDAYSYSSAWFYGGGEPPENLPAPGLTNIGEAFPNGYIEPDEKEGKLPRIIIKGPTWFRRRFPWEDDPK</sequence>
<proteinExistence type="predicted"/>
<keyword evidence="2" id="KW-1185">Reference proteome</keyword>
<evidence type="ECO:0000313" key="2">
    <source>
        <dbReference type="Proteomes" id="UP001485459"/>
    </source>
</evidence>
<accession>A0ABZ2YHA4</accession>